<evidence type="ECO:0000256" key="3">
    <source>
        <dbReference type="PROSITE-ProRule" id="PRU00221"/>
    </source>
</evidence>
<dbReference type="CDD" id="cd05911">
    <property type="entry name" value="Firefly_Luc_like"/>
    <property type="match status" value="1"/>
</dbReference>
<dbReference type="Gene3D" id="3.30.300.30">
    <property type="match status" value="1"/>
</dbReference>
<accession>A0A9P6GCD3</accession>
<name>A0A9P6GCD3_9PLEO</name>
<sequence>MEMQLAHARSPSPTLDTMPFYPPSWVPKLPFDPPNSISIADFIFDENYGRHPLGYSRPMFTCGITGKEYSTLEVKERVDYLARGLAKEFGWRPNEGSEWDKVIGVFSVNTLDTVPLAWATHRLGGIQTPANAAYSAAELEYQLKNAGAKCLFTCVPLLETAKMAAKKCGIPNNRIYILEVPKELTGGKGTPAGMKTVDDLIRQGAKLDRLEPLNLAPGEGAKKTAFLCYSSGTSGLAKGVMISHRNVIANTMQITAYDGPTRKKLQQPGTQSDYTENGLGLLPMSHIYSLIVICHVSAYRGDGVIVLPKFEFAQMLGSIQKFKINSLYLVPPIIILMAKDKSTREKFDLSSVWAIFTGAAPLGKETANELQAIYPDWKIRQGYGLTETCTVVCSTSPQDIWFGSSGSLLPGIECKIVTMEGEEVTGYDQPGELLVKSPAVVLGYLNNNKANKETFQDGYMRTGDEAVIRKAPSGNEHVFIVDRIKELIKVKGHQVAPAELEAHLLTHPAVNDCAVIQIPDDKSGEVPKAFVVKSASVSGEESDDIVARFIQKHVEEHKAPYKWITGGIEFIDVIPKSPSGKILRRMLRDKEKEKRRQTSSKLCHMTSLLSISVTSAECPPLESGGAQAAEAKSSLRLCLRFLPPSSDLPFHFCSLIPKTSYDMAHPDPNAPHHEDEDVHEENEMLDADEADEEIVDDGDVPMDSDDEGEGQEIQMTINLQNDSAAHFDKHTDSIFCIAQHPVHANIVATGGGDDVGYVVDTNSAPAASQPNGQPQEREGLKEQFKLEGHKDSINAIIFSEPKGQFVATAGLDGKVRVWQGVPDGTKWKFLAEAQEVEEINWLIANPSPNHPNVVALGANDGSVWVYQLTTDKGSELQVLQAYYLHTETCTAGAWSPDGNLLATVSEDSSLYVWDVFGEAAAQGLTSSTNSQAVVGLTGVDERFRVEGGLYTVAIAPSGTFLTVGGPEGHVRVVGLPRLSAIPEADTSSGGQGASAKAGGGKQAAAKGGASSAGQTGQILASLQAGTDNVETLSYSSPPLTLLAAGNVDGSITLFDTAHRFAIRRRIEDAHSDDDFPHAVVKVEFLRKEGAGAWILTSAGYDGTLKRWDARGGTAAAAKGLIGEWKGHRGGGEGGGIMGFVQGGDGSNVVTAGDDGVALVFSTPVP</sequence>
<gene>
    <name evidence="7" type="ORF">PMIN01_09293</name>
</gene>
<feature type="repeat" description="WD" evidence="3">
    <location>
        <begin position="786"/>
        <end position="819"/>
    </location>
</feature>
<dbReference type="InterPro" id="IPR025110">
    <property type="entry name" value="AMP-bd_C"/>
</dbReference>
<dbReference type="InterPro" id="IPR045851">
    <property type="entry name" value="AMP-bd_C_sf"/>
</dbReference>
<dbReference type="PROSITE" id="PS50082">
    <property type="entry name" value="WD_REPEATS_2"/>
    <property type="match status" value="2"/>
</dbReference>
<evidence type="ECO:0000256" key="2">
    <source>
        <dbReference type="ARBA" id="ARBA00022737"/>
    </source>
</evidence>
<evidence type="ECO:0000256" key="1">
    <source>
        <dbReference type="ARBA" id="ARBA00022574"/>
    </source>
</evidence>
<evidence type="ECO:0000313" key="7">
    <source>
        <dbReference type="EMBL" id="KAF9732435.1"/>
    </source>
</evidence>
<dbReference type="Pfam" id="PF00400">
    <property type="entry name" value="WD40"/>
    <property type="match status" value="2"/>
</dbReference>
<dbReference type="Gene3D" id="2.130.10.10">
    <property type="entry name" value="YVTN repeat-like/Quinoprotein amine dehydrogenase"/>
    <property type="match status" value="1"/>
</dbReference>
<dbReference type="PANTHER" id="PTHR24096:SF422">
    <property type="entry name" value="BCDNA.GH02901"/>
    <property type="match status" value="1"/>
</dbReference>
<feature type="domain" description="AMP-binding enzyme C-terminal" evidence="6">
    <location>
        <begin position="499"/>
        <end position="581"/>
    </location>
</feature>
<dbReference type="InterPro" id="IPR001680">
    <property type="entry name" value="WD40_rpt"/>
</dbReference>
<dbReference type="Gene3D" id="3.40.50.980">
    <property type="match status" value="2"/>
</dbReference>
<dbReference type="OrthoDB" id="6509636at2759"/>
<dbReference type="AlphaFoldDB" id="A0A9P6GCD3"/>
<dbReference type="SMART" id="SM00320">
    <property type="entry name" value="WD40"/>
    <property type="match status" value="7"/>
</dbReference>
<protein>
    <submittedName>
        <fullName evidence="7">AMP-binding enzyme</fullName>
    </submittedName>
</protein>
<proteinExistence type="predicted"/>
<evidence type="ECO:0000313" key="8">
    <source>
        <dbReference type="Proteomes" id="UP000756921"/>
    </source>
</evidence>
<dbReference type="PROSITE" id="PS50294">
    <property type="entry name" value="WD_REPEATS_REGION"/>
    <property type="match status" value="2"/>
</dbReference>
<dbReference type="InterPro" id="IPR020845">
    <property type="entry name" value="AMP-binding_CS"/>
</dbReference>
<feature type="compositionally biased region" description="Gly residues" evidence="4">
    <location>
        <begin position="989"/>
        <end position="1001"/>
    </location>
</feature>
<dbReference type="Proteomes" id="UP000756921">
    <property type="component" value="Unassembled WGS sequence"/>
</dbReference>
<keyword evidence="2" id="KW-0677">Repeat</keyword>
<feature type="domain" description="AMP-dependent synthetase/ligase" evidence="5">
    <location>
        <begin position="66"/>
        <end position="445"/>
    </location>
</feature>
<dbReference type="InterPro" id="IPR019775">
    <property type="entry name" value="WD40_repeat_CS"/>
</dbReference>
<dbReference type="PROSITE" id="PS00455">
    <property type="entry name" value="AMP_BINDING"/>
    <property type="match status" value="1"/>
</dbReference>
<keyword evidence="1 3" id="KW-0853">WD repeat</keyword>
<dbReference type="SUPFAM" id="SSF56801">
    <property type="entry name" value="Acetyl-CoA synthetase-like"/>
    <property type="match status" value="1"/>
</dbReference>
<evidence type="ECO:0000259" key="6">
    <source>
        <dbReference type="Pfam" id="PF13193"/>
    </source>
</evidence>
<evidence type="ECO:0000259" key="5">
    <source>
        <dbReference type="Pfam" id="PF00501"/>
    </source>
</evidence>
<dbReference type="SUPFAM" id="SSF50978">
    <property type="entry name" value="WD40 repeat-like"/>
    <property type="match status" value="1"/>
</dbReference>
<dbReference type="InterPro" id="IPR015943">
    <property type="entry name" value="WD40/YVTN_repeat-like_dom_sf"/>
</dbReference>
<comment type="caution">
    <text evidence="7">The sequence shown here is derived from an EMBL/GenBank/DDBJ whole genome shotgun (WGS) entry which is preliminary data.</text>
</comment>
<dbReference type="GO" id="GO:0016405">
    <property type="term" value="F:CoA-ligase activity"/>
    <property type="evidence" value="ECO:0007669"/>
    <property type="project" value="TreeGrafter"/>
</dbReference>
<feature type="repeat" description="WD" evidence="3">
    <location>
        <begin position="882"/>
        <end position="915"/>
    </location>
</feature>
<dbReference type="InterPro" id="IPR036322">
    <property type="entry name" value="WD40_repeat_dom_sf"/>
</dbReference>
<feature type="compositionally biased region" description="Low complexity" evidence="4">
    <location>
        <begin position="1002"/>
        <end position="1011"/>
    </location>
</feature>
<dbReference type="InterPro" id="IPR000873">
    <property type="entry name" value="AMP-dep_synth/lig_dom"/>
</dbReference>
<dbReference type="Pfam" id="PF00501">
    <property type="entry name" value="AMP-binding"/>
    <property type="match status" value="1"/>
</dbReference>
<feature type="region of interest" description="Disordered" evidence="4">
    <location>
        <begin position="983"/>
        <end position="1011"/>
    </location>
</feature>
<dbReference type="PROSITE" id="PS00678">
    <property type="entry name" value="WD_REPEATS_1"/>
    <property type="match status" value="1"/>
</dbReference>
<dbReference type="Gene3D" id="2.30.38.10">
    <property type="entry name" value="Luciferase, Domain 3"/>
    <property type="match status" value="1"/>
</dbReference>
<keyword evidence="8" id="KW-1185">Reference proteome</keyword>
<dbReference type="PANTHER" id="PTHR24096">
    <property type="entry name" value="LONG-CHAIN-FATTY-ACID--COA LIGASE"/>
    <property type="match status" value="1"/>
</dbReference>
<organism evidence="7 8">
    <name type="scientific">Paraphaeosphaeria minitans</name>
    <dbReference type="NCBI Taxonomy" id="565426"/>
    <lineage>
        <taxon>Eukaryota</taxon>
        <taxon>Fungi</taxon>
        <taxon>Dikarya</taxon>
        <taxon>Ascomycota</taxon>
        <taxon>Pezizomycotina</taxon>
        <taxon>Dothideomycetes</taxon>
        <taxon>Pleosporomycetidae</taxon>
        <taxon>Pleosporales</taxon>
        <taxon>Massarineae</taxon>
        <taxon>Didymosphaeriaceae</taxon>
        <taxon>Paraphaeosphaeria</taxon>
    </lineage>
</organism>
<dbReference type="EMBL" id="WJXW01000010">
    <property type="protein sequence ID" value="KAF9732435.1"/>
    <property type="molecule type" value="Genomic_DNA"/>
</dbReference>
<dbReference type="Pfam" id="PF13193">
    <property type="entry name" value="AMP-binding_C"/>
    <property type="match status" value="1"/>
</dbReference>
<reference evidence="7" key="1">
    <citation type="journal article" date="2020" name="Mol. Plant Microbe Interact.">
        <title>Genome Sequence of the Biocontrol Agent Coniothyrium minitans strain Conio (IMI 134523).</title>
        <authorList>
            <person name="Patel D."/>
            <person name="Shittu T.A."/>
            <person name="Baroncelli R."/>
            <person name="Muthumeenakshi S."/>
            <person name="Osborne T.H."/>
            <person name="Janganan T.K."/>
            <person name="Sreenivasaprasad S."/>
        </authorList>
    </citation>
    <scope>NUCLEOTIDE SEQUENCE</scope>
    <source>
        <strain evidence="7">Conio</strain>
    </source>
</reference>
<evidence type="ECO:0000256" key="4">
    <source>
        <dbReference type="SAM" id="MobiDB-lite"/>
    </source>
</evidence>